<evidence type="ECO:0000256" key="3">
    <source>
        <dbReference type="PROSITE-ProRule" id="PRU01248"/>
    </source>
</evidence>
<name>A0ABV7J1H8_9RHOB</name>
<dbReference type="InterPro" id="IPR044068">
    <property type="entry name" value="CB"/>
</dbReference>
<dbReference type="Gene3D" id="1.10.150.130">
    <property type="match status" value="1"/>
</dbReference>
<dbReference type="EMBL" id="JBHRTO010000002">
    <property type="protein sequence ID" value="MFC3182530.1"/>
    <property type="molecule type" value="Genomic_DNA"/>
</dbReference>
<dbReference type="InterPro" id="IPR010998">
    <property type="entry name" value="Integrase_recombinase_N"/>
</dbReference>
<dbReference type="InterPro" id="IPR004107">
    <property type="entry name" value="Integrase_SAM-like_N"/>
</dbReference>
<protein>
    <submittedName>
        <fullName evidence="5">Site-specific integrase</fullName>
    </submittedName>
</protein>
<evidence type="ECO:0000313" key="6">
    <source>
        <dbReference type="Proteomes" id="UP001595547"/>
    </source>
</evidence>
<comment type="caution">
    <text evidence="5">The sequence shown here is derived from an EMBL/GenBank/DDBJ whole genome shotgun (WGS) entry which is preliminary data.</text>
</comment>
<keyword evidence="1" id="KW-0229">DNA integration</keyword>
<accession>A0ABV7J1H8</accession>
<keyword evidence="6" id="KW-1185">Reference proteome</keyword>
<evidence type="ECO:0000256" key="2">
    <source>
        <dbReference type="ARBA" id="ARBA00023125"/>
    </source>
</evidence>
<dbReference type="PROSITE" id="PS51900">
    <property type="entry name" value="CB"/>
    <property type="match status" value="1"/>
</dbReference>
<feature type="domain" description="Core-binding (CB)" evidence="4">
    <location>
        <begin position="45"/>
        <end position="119"/>
    </location>
</feature>
<proteinExistence type="predicted"/>
<dbReference type="RefSeq" id="WP_380074193.1">
    <property type="nucleotide sequence ID" value="NZ_JBHRTO010000002.1"/>
</dbReference>
<dbReference type="Pfam" id="PF02899">
    <property type="entry name" value="Phage_int_SAM_1"/>
    <property type="match status" value="1"/>
</dbReference>
<evidence type="ECO:0000259" key="4">
    <source>
        <dbReference type="PROSITE" id="PS51900"/>
    </source>
</evidence>
<keyword evidence="2 3" id="KW-0238">DNA-binding</keyword>
<sequence>MSLSSPDRIFQMSTLPRFNTNPHHPLTRDNIHLSRAINDPMSDPAAASNTTETFIRASISESTRRAYRADLAHFAAWGGAMPATKEMVARYLAEHADTLAPASLARRVATLSKVHAANDWSNPCQSEMVRAILRGIKRVKGAAQHQAKPLVREALPPGVALTPKPCRVSSL</sequence>
<evidence type="ECO:0000313" key="5">
    <source>
        <dbReference type="EMBL" id="MFC3182530.1"/>
    </source>
</evidence>
<dbReference type="Proteomes" id="UP001595547">
    <property type="component" value="Unassembled WGS sequence"/>
</dbReference>
<dbReference type="SUPFAM" id="SSF47823">
    <property type="entry name" value="lambda integrase-like, N-terminal domain"/>
    <property type="match status" value="1"/>
</dbReference>
<evidence type="ECO:0000256" key="1">
    <source>
        <dbReference type="ARBA" id="ARBA00022908"/>
    </source>
</evidence>
<organism evidence="5 6">
    <name type="scientific">Cypionkella sinensis</name>
    <dbReference type="NCBI Taxonomy" id="1756043"/>
    <lineage>
        <taxon>Bacteria</taxon>
        <taxon>Pseudomonadati</taxon>
        <taxon>Pseudomonadota</taxon>
        <taxon>Alphaproteobacteria</taxon>
        <taxon>Rhodobacterales</taxon>
        <taxon>Paracoccaceae</taxon>
        <taxon>Cypionkella</taxon>
    </lineage>
</organism>
<reference evidence="6" key="1">
    <citation type="journal article" date="2019" name="Int. J. Syst. Evol. Microbiol.">
        <title>The Global Catalogue of Microorganisms (GCM) 10K type strain sequencing project: providing services to taxonomists for standard genome sequencing and annotation.</title>
        <authorList>
            <consortium name="The Broad Institute Genomics Platform"/>
            <consortium name="The Broad Institute Genome Sequencing Center for Infectious Disease"/>
            <person name="Wu L."/>
            <person name="Ma J."/>
        </authorList>
    </citation>
    <scope>NUCLEOTIDE SEQUENCE [LARGE SCALE GENOMIC DNA]</scope>
    <source>
        <strain evidence="6">KCTC 52039</strain>
    </source>
</reference>
<gene>
    <name evidence="5" type="ORF">ACFOGH_16145</name>
</gene>